<evidence type="ECO:0000256" key="3">
    <source>
        <dbReference type="ARBA" id="ARBA00023115"/>
    </source>
</evidence>
<feature type="transmembrane region" description="Helical" evidence="6">
    <location>
        <begin position="173"/>
        <end position="194"/>
    </location>
</feature>
<feature type="transmembrane region" description="Helical" evidence="6">
    <location>
        <begin position="147"/>
        <end position="167"/>
    </location>
</feature>
<dbReference type="Pfam" id="PF01564">
    <property type="entry name" value="Spermine_synth"/>
    <property type="match status" value="1"/>
</dbReference>
<dbReference type="Gene3D" id="3.40.50.150">
    <property type="entry name" value="Vaccinia Virus protein VP39"/>
    <property type="match status" value="1"/>
</dbReference>
<feature type="transmembrane region" description="Helical" evidence="6">
    <location>
        <begin position="388"/>
        <end position="411"/>
    </location>
</feature>
<accession>A0A6J5FUB2</accession>
<keyword evidence="6" id="KW-0812">Transmembrane</keyword>
<protein>
    <submittedName>
        <fullName evidence="8">Polyamine aminopropyltransferase</fullName>
        <ecNumber evidence="8">2.5.1.16</ecNumber>
    </submittedName>
</protein>
<dbReference type="EC" id="2.5.1.16" evidence="8"/>
<feature type="transmembrane region" description="Helical" evidence="6">
    <location>
        <begin position="105"/>
        <end position="126"/>
    </location>
</feature>
<dbReference type="GO" id="GO:0004766">
    <property type="term" value="F:spermidine synthase activity"/>
    <property type="evidence" value="ECO:0007669"/>
    <property type="project" value="UniProtKB-EC"/>
</dbReference>
<feature type="transmembrane region" description="Helical" evidence="6">
    <location>
        <begin position="70"/>
        <end position="93"/>
    </location>
</feature>
<dbReference type="EMBL" id="CADIKL010000010">
    <property type="protein sequence ID" value="CAB3787466.1"/>
    <property type="molecule type" value="Genomic_DNA"/>
</dbReference>
<name>A0A6J5FUB2_9BURK</name>
<comment type="caution">
    <text evidence="4">Lacks conserved residue(s) required for the propagation of feature annotation.</text>
</comment>
<feature type="transmembrane region" description="Helical" evidence="6">
    <location>
        <begin position="239"/>
        <end position="258"/>
    </location>
</feature>
<evidence type="ECO:0000313" key="8">
    <source>
        <dbReference type="EMBL" id="CAB3787466.1"/>
    </source>
</evidence>
<feature type="compositionally biased region" description="Low complexity" evidence="5">
    <location>
        <begin position="211"/>
        <end position="227"/>
    </location>
</feature>
<evidence type="ECO:0000313" key="9">
    <source>
        <dbReference type="Proteomes" id="UP000494119"/>
    </source>
</evidence>
<dbReference type="Proteomes" id="UP000494119">
    <property type="component" value="Unassembled WGS sequence"/>
</dbReference>
<evidence type="ECO:0000259" key="7">
    <source>
        <dbReference type="PROSITE" id="PS51006"/>
    </source>
</evidence>
<dbReference type="SUPFAM" id="SSF53335">
    <property type="entry name" value="S-adenosyl-L-methionine-dependent methyltransferases"/>
    <property type="match status" value="1"/>
</dbReference>
<keyword evidence="6" id="KW-1133">Transmembrane helix</keyword>
<feature type="transmembrane region" description="Helical" evidence="6">
    <location>
        <begin position="36"/>
        <end position="58"/>
    </location>
</feature>
<comment type="similarity">
    <text evidence="1">Belongs to the spermidine/spermine synthase family.</text>
</comment>
<dbReference type="AlphaFoldDB" id="A0A6J5FUB2"/>
<keyword evidence="2 4" id="KW-0808">Transferase</keyword>
<sequence>MSPTLAAGLLFLSGAAALVYQVLWIKQLSLVVGIDVHAVTIGVSAFFGGLALGSAWFGRRADCSAQPLRLYALLEVATLVLAPLATFGLAYAAAPFAMIEARAGLLAWALPFVLVGLPAIPMGGTLPVLTRALGVAAPLTARAGGRLYAANTAGAVFGTLVAPFALIPALGVQTSACCAALLNAAACVLALLLARRKPAAAQDDTYNDTRAAQATQPAQATQAASPEAGARAESGTARLAFALYALAGGIALGYEVVWSQAIVQFISTRAFAFAVVLATYLLGLALGSACATRSAARSPDPWSRFAILIIAAGLVSLLEIAAVGAWLPQWQAGLAQTVLNHTGSLLAAMCARFALAAFFVVFVPTLLLGAAFPFAVRLSAREARVGHSVGALVALNTAGGIVGAMLTGFVLVPSLGVVRTLAVLAVAAAALGVIATINGPGVRNVGRWAVGALVLGTVAASLLTPVDRLAVLLAKTRGGTLVSYEESAGSTVAVLEQTAGKHHFKRLYIQGVSNSGDAMTSQRYMRLQALLPLLIDRETPRSALVIGLGTGITGGALLAYPGLETRTIAELLPAVVRAAGQFDGNFDVTRDPRVKIHQRDGRRELLANPARYDLITLEPPPPSAAGVVNLYSTDFYRLAAARLQPGGLVAQWLPLATQNENDTRALIRSFVQVFPHATLWTTELHEMLLVGSLQPIELNVPRISARFADPSVSEALSAVGIDSPAALMATYITDRAGLEYYAADALPVTDDRPRIEYANWLRREEFPQTLAHLMELAVNPPLVGADAAFRAQVANQSAILQMFYHASLDAYSGDRQGWSRSIGKVTLADPLNPYYDWFTGIGQ</sequence>
<organism evidence="8 9">
    <name type="scientific">Paraburkholderia caffeinitolerans</name>
    <dbReference type="NCBI Taxonomy" id="1723730"/>
    <lineage>
        <taxon>Bacteria</taxon>
        <taxon>Pseudomonadati</taxon>
        <taxon>Pseudomonadota</taxon>
        <taxon>Betaproteobacteria</taxon>
        <taxon>Burkholderiales</taxon>
        <taxon>Burkholderiaceae</taxon>
        <taxon>Paraburkholderia</taxon>
    </lineage>
</organism>
<feature type="transmembrane region" description="Helical" evidence="6">
    <location>
        <begin position="270"/>
        <end position="293"/>
    </location>
</feature>
<dbReference type="PANTHER" id="PTHR43317">
    <property type="entry name" value="THERMOSPERMINE SYNTHASE ACAULIS5"/>
    <property type="match status" value="1"/>
</dbReference>
<feature type="transmembrane region" description="Helical" evidence="6">
    <location>
        <begin position="417"/>
        <end position="436"/>
    </location>
</feature>
<keyword evidence="6" id="KW-0472">Membrane</keyword>
<evidence type="ECO:0000256" key="2">
    <source>
        <dbReference type="ARBA" id="ARBA00022679"/>
    </source>
</evidence>
<dbReference type="NCBIfam" id="NF037959">
    <property type="entry name" value="MFS_SpdSyn"/>
    <property type="match status" value="1"/>
</dbReference>
<keyword evidence="9" id="KW-1185">Reference proteome</keyword>
<feature type="transmembrane region" description="Helical" evidence="6">
    <location>
        <begin position="346"/>
        <end position="376"/>
    </location>
</feature>
<proteinExistence type="inferred from homology"/>
<dbReference type="PROSITE" id="PS51006">
    <property type="entry name" value="PABS_2"/>
    <property type="match status" value="1"/>
</dbReference>
<feature type="transmembrane region" description="Helical" evidence="6">
    <location>
        <begin position="448"/>
        <end position="466"/>
    </location>
</feature>
<evidence type="ECO:0000256" key="1">
    <source>
        <dbReference type="ARBA" id="ARBA00007867"/>
    </source>
</evidence>
<dbReference type="GO" id="GO:0006596">
    <property type="term" value="P:polyamine biosynthetic process"/>
    <property type="evidence" value="ECO:0007669"/>
    <property type="project" value="UniProtKB-UniRule"/>
</dbReference>
<feature type="region of interest" description="Disordered" evidence="5">
    <location>
        <begin position="204"/>
        <end position="227"/>
    </location>
</feature>
<dbReference type="RefSeq" id="WP_227875460.1">
    <property type="nucleotide sequence ID" value="NZ_CADIKL010000010.1"/>
</dbReference>
<dbReference type="PANTHER" id="PTHR43317:SF1">
    <property type="entry name" value="THERMOSPERMINE SYNTHASE ACAULIS5"/>
    <property type="match status" value="1"/>
</dbReference>
<keyword evidence="3 4" id="KW-0620">Polyamine biosynthesis</keyword>
<reference evidence="8 9" key="1">
    <citation type="submission" date="2020-04" db="EMBL/GenBank/DDBJ databases">
        <authorList>
            <person name="De Canck E."/>
        </authorList>
    </citation>
    <scope>NUCLEOTIDE SEQUENCE [LARGE SCALE GENOMIC DNA]</scope>
    <source>
        <strain evidence="8 9">LMG 28688</strain>
    </source>
</reference>
<dbReference type="InterPro" id="IPR030374">
    <property type="entry name" value="PABS"/>
</dbReference>
<evidence type="ECO:0000256" key="6">
    <source>
        <dbReference type="SAM" id="Phobius"/>
    </source>
</evidence>
<evidence type="ECO:0000256" key="4">
    <source>
        <dbReference type="PROSITE-ProRule" id="PRU00354"/>
    </source>
</evidence>
<dbReference type="InterPro" id="IPR029063">
    <property type="entry name" value="SAM-dependent_MTases_sf"/>
</dbReference>
<feature type="transmembrane region" description="Helical" evidence="6">
    <location>
        <begin position="305"/>
        <end position="326"/>
    </location>
</feature>
<evidence type="ECO:0000256" key="5">
    <source>
        <dbReference type="SAM" id="MobiDB-lite"/>
    </source>
</evidence>
<feature type="domain" description="PABS" evidence="7">
    <location>
        <begin position="460"/>
        <end position="710"/>
    </location>
</feature>
<gene>
    <name evidence="8" type="primary">speE_1</name>
    <name evidence="8" type="ORF">LMG28688_02474</name>
</gene>